<sequence length="49" mass="5250">DPNLNIKIIGYRAHGVRSEASHITEAGPDVLDAVASVLTEHGFEHLTVV</sequence>
<accession>A0A3B0RXK7</accession>
<organism evidence="1">
    <name type="scientific">hydrothermal vent metagenome</name>
    <dbReference type="NCBI Taxonomy" id="652676"/>
    <lineage>
        <taxon>unclassified sequences</taxon>
        <taxon>metagenomes</taxon>
        <taxon>ecological metagenomes</taxon>
    </lineage>
</organism>
<reference evidence="1" key="1">
    <citation type="submission" date="2018-06" db="EMBL/GenBank/DDBJ databases">
        <authorList>
            <person name="Zhirakovskaya E."/>
        </authorList>
    </citation>
    <scope>NUCLEOTIDE SEQUENCE</scope>
</reference>
<feature type="non-terminal residue" evidence="1">
    <location>
        <position position="1"/>
    </location>
</feature>
<proteinExistence type="predicted"/>
<evidence type="ECO:0000313" key="1">
    <source>
        <dbReference type="EMBL" id="VAV93018.1"/>
    </source>
</evidence>
<name>A0A3B0RXK7_9ZZZZ</name>
<dbReference type="AlphaFoldDB" id="A0A3B0RXK7"/>
<protein>
    <submittedName>
        <fullName evidence="1">Uncharacterized protein</fullName>
    </submittedName>
</protein>
<dbReference type="EMBL" id="UOEI01000090">
    <property type="protein sequence ID" value="VAV93018.1"/>
    <property type="molecule type" value="Genomic_DNA"/>
</dbReference>
<gene>
    <name evidence="1" type="ORF">MNBD_ACTINO01-2638</name>
</gene>